<dbReference type="Proteomes" id="UP000825483">
    <property type="component" value="Unassembled WGS sequence"/>
</dbReference>
<sequence>MITTMEKKKTYIKPVTEVIVMHSEAMMAASNRYGKIASTYRYWEGECPTTKQEWGIVNAYAGTEFTHGQSANGSGNRGKYDPWSTWDE</sequence>
<accession>A0A9R1C6Z9</accession>
<proteinExistence type="predicted"/>
<dbReference type="AlphaFoldDB" id="A0A9R1C6Z9"/>
<protein>
    <submittedName>
        <fullName evidence="2">Uncharacterized protein</fullName>
    </submittedName>
</protein>
<evidence type="ECO:0000256" key="1">
    <source>
        <dbReference type="SAM" id="MobiDB-lite"/>
    </source>
</evidence>
<evidence type="ECO:0000313" key="3">
    <source>
        <dbReference type="Proteomes" id="UP000825483"/>
    </source>
</evidence>
<keyword evidence="3" id="KW-1185">Reference proteome</keyword>
<reference evidence="2" key="1">
    <citation type="journal article" date="2022" name="Int. J. Syst. Evol. Microbiol.">
        <title>Prevotella lacticifex sp. nov., isolated from the rumen of cows.</title>
        <authorList>
            <person name="Shinkai T."/>
            <person name="Ikeyama N."/>
            <person name="Kumagai M."/>
            <person name="Ohmori H."/>
            <person name="Sakamoto M."/>
            <person name="Ohkuma M."/>
            <person name="Mitsumori M."/>
        </authorList>
    </citation>
    <scope>NUCLEOTIDE SEQUENCE</scope>
    <source>
        <strain evidence="2">R5076</strain>
    </source>
</reference>
<dbReference type="EMBL" id="BPUB01000001">
    <property type="protein sequence ID" value="GJG57170.1"/>
    <property type="molecule type" value="Genomic_DNA"/>
</dbReference>
<gene>
    <name evidence="2" type="ORF">PRLR5076_00210</name>
</gene>
<evidence type="ECO:0000313" key="2">
    <source>
        <dbReference type="EMBL" id="GJG57170.1"/>
    </source>
</evidence>
<feature type="region of interest" description="Disordered" evidence="1">
    <location>
        <begin position="66"/>
        <end position="88"/>
    </location>
</feature>
<name>A0A9R1C6Z9_9BACT</name>
<comment type="caution">
    <text evidence="2">The sequence shown here is derived from an EMBL/GenBank/DDBJ whole genome shotgun (WGS) entry which is preliminary data.</text>
</comment>
<organism evidence="2 3">
    <name type="scientific">Prevotella lacticifex</name>
    <dbReference type="NCBI Taxonomy" id="2854755"/>
    <lineage>
        <taxon>Bacteria</taxon>
        <taxon>Pseudomonadati</taxon>
        <taxon>Bacteroidota</taxon>
        <taxon>Bacteroidia</taxon>
        <taxon>Bacteroidales</taxon>
        <taxon>Prevotellaceae</taxon>
        <taxon>Prevotella</taxon>
    </lineage>
</organism>